<keyword evidence="2" id="KW-1185">Reference proteome</keyword>
<accession>A0AAD7II89</accession>
<dbReference type="AlphaFoldDB" id="A0AAD7II89"/>
<gene>
    <name evidence="1" type="ORF">B0H16DRAFT_1728019</name>
</gene>
<dbReference type="Proteomes" id="UP001215598">
    <property type="component" value="Unassembled WGS sequence"/>
</dbReference>
<comment type="caution">
    <text evidence="1">The sequence shown here is derived from an EMBL/GenBank/DDBJ whole genome shotgun (WGS) entry which is preliminary data.</text>
</comment>
<evidence type="ECO:0000313" key="2">
    <source>
        <dbReference type="Proteomes" id="UP001215598"/>
    </source>
</evidence>
<evidence type="ECO:0000313" key="1">
    <source>
        <dbReference type="EMBL" id="KAJ7742857.1"/>
    </source>
</evidence>
<dbReference type="EMBL" id="JARKIB010000093">
    <property type="protein sequence ID" value="KAJ7742857.1"/>
    <property type="molecule type" value="Genomic_DNA"/>
</dbReference>
<reference evidence="1" key="1">
    <citation type="submission" date="2023-03" db="EMBL/GenBank/DDBJ databases">
        <title>Massive genome expansion in bonnet fungi (Mycena s.s.) driven by repeated elements and novel gene families across ecological guilds.</title>
        <authorList>
            <consortium name="Lawrence Berkeley National Laboratory"/>
            <person name="Harder C.B."/>
            <person name="Miyauchi S."/>
            <person name="Viragh M."/>
            <person name="Kuo A."/>
            <person name="Thoen E."/>
            <person name="Andreopoulos B."/>
            <person name="Lu D."/>
            <person name="Skrede I."/>
            <person name="Drula E."/>
            <person name="Henrissat B."/>
            <person name="Morin E."/>
            <person name="Kohler A."/>
            <person name="Barry K."/>
            <person name="LaButti K."/>
            <person name="Morin E."/>
            <person name="Salamov A."/>
            <person name="Lipzen A."/>
            <person name="Mereny Z."/>
            <person name="Hegedus B."/>
            <person name="Baldrian P."/>
            <person name="Stursova M."/>
            <person name="Weitz H."/>
            <person name="Taylor A."/>
            <person name="Grigoriev I.V."/>
            <person name="Nagy L.G."/>
            <person name="Martin F."/>
            <person name="Kauserud H."/>
        </authorList>
    </citation>
    <scope>NUCLEOTIDE SEQUENCE</scope>
    <source>
        <strain evidence="1">CBHHK182m</strain>
    </source>
</reference>
<organism evidence="1 2">
    <name type="scientific">Mycena metata</name>
    <dbReference type="NCBI Taxonomy" id="1033252"/>
    <lineage>
        <taxon>Eukaryota</taxon>
        <taxon>Fungi</taxon>
        <taxon>Dikarya</taxon>
        <taxon>Basidiomycota</taxon>
        <taxon>Agaricomycotina</taxon>
        <taxon>Agaricomycetes</taxon>
        <taxon>Agaricomycetidae</taxon>
        <taxon>Agaricales</taxon>
        <taxon>Marasmiineae</taxon>
        <taxon>Mycenaceae</taxon>
        <taxon>Mycena</taxon>
    </lineage>
</organism>
<proteinExistence type="predicted"/>
<protein>
    <submittedName>
        <fullName evidence="1">Uncharacterized protein</fullName>
    </submittedName>
</protein>
<sequence>MADQLPGELIDRFFAEFPTDRAGKRAIGEFGLVCKQWLPPSRYRFFSDVDLDARSIKPFLDVVTQSPFPVPNFIRSLGLSSSGLEQGLKIEDCLTLGPFVQVTTLRLTMTQDVLERNYALLGNTFRGVTTLVFRNVPLPLDSILLVVSTFPALKSVVLDWVSLSYDHDTIPHSTYQFPPQWDSLTMDLNDRPEPFFRGLLRLPQIPIFSSLSLRGVYPFEGSHFARYLAHAGSALQYIRFEAEASGEFGERAGRYPVGLSASTGLRHLEMVFTDYSGIAETVHSALTYLKSSSLVSVNVVDASGPITTPRPVRQNWDKLDNILRERRFSTLQSFRVQTKTRELGMKISQRMPFAGARGILRVIYE</sequence>
<name>A0AAD7II89_9AGAR</name>